<dbReference type="KEGG" id="mwe:WEN_03030"/>
<dbReference type="AlphaFoldDB" id="I6YM61"/>
<evidence type="ECO:0000313" key="2">
    <source>
        <dbReference type="Proteomes" id="UP000009005"/>
    </source>
</evidence>
<dbReference type="EMBL" id="CP003703">
    <property type="protein sequence ID" value="AFN65389.1"/>
    <property type="molecule type" value="Genomic_DNA"/>
</dbReference>
<sequence>MLGGAKVLVAFVGGFAGITGFSSLSSLEWDPSNVWRTKNKNRFYLTTCRQGRRGDDGESSKWNNSVLEVYLTFKKGVSSVEQGAELQLVGDGHYQRFTGSVPFNSITYKNSEDLHQHNGGSETWFVFTVSGETGNNWLGETGGGPESERYGSVVMCNKKLFTFDSFLKTDGRRDTQKSADLLTTKFSLDCDANKQYKGVKGCSIKIESSNQKGLKWADGFDPIVI</sequence>
<evidence type="ECO:0000313" key="1">
    <source>
        <dbReference type="EMBL" id="AFN65389.1"/>
    </source>
</evidence>
<dbReference type="RefSeq" id="WP_014850098.1">
    <property type="nucleotide sequence ID" value="NC_018149.1"/>
</dbReference>
<dbReference type="Proteomes" id="UP000009005">
    <property type="component" value="Chromosome"/>
</dbReference>
<organism evidence="1 2">
    <name type="scientific">Mycoplasma wenyonii (strain Massachusetts)</name>
    <name type="common">Eperythrozoon wenyonii</name>
    <dbReference type="NCBI Taxonomy" id="1197325"/>
    <lineage>
        <taxon>Bacteria</taxon>
        <taxon>Bacillati</taxon>
        <taxon>Mycoplasmatota</taxon>
        <taxon>Mollicutes</taxon>
        <taxon>Mycoplasmataceae</taxon>
        <taxon>Mycoplasma</taxon>
    </lineage>
</organism>
<dbReference type="PATRIC" id="fig|1197325.3.peg.656"/>
<name>I6YM61_MYCWM</name>
<keyword evidence="2" id="KW-1185">Reference proteome</keyword>
<reference evidence="1 2" key="1">
    <citation type="journal article" date="2012" name="J. Bacteriol.">
        <title>Complete genome sequence of Mycoplasma wenyonii strain Massachusetts.</title>
        <authorList>
            <person name="Dos Santos A.P."/>
            <person name="Guimaraes A.M."/>
            <person name="do Nascimento N.C."/>
            <person name="Sanmiguel P.J."/>
            <person name="Messick J.B."/>
        </authorList>
    </citation>
    <scope>NUCLEOTIDE SEQUENCE [LARGE SCALE GENOMIC DNA]</scope>
    <source>
        <strain evidence="1 2">Massachusetts</strain>
    </source>
</reference>
<proteinExistence type="predicted"/>
<protein>
    <submittedName>
        <fullName evidence="1">Uncharacterized protein</fullName>
    </submittedName>
</protein>
<dbReference type="STRING" id="1197325.WEN_03030"/>
<gene>
    <name evidence="1" type="ordered locus">WEN_03030</name>
</gene>
<accession>I6YM61</accession>
<dbReference type="HOGENOM" id="CLU_1208739_0_0_14"/>